<evidence type="ECO:0000313" key="2">
    <source>
        <dbReference type="EMBL" id="GHC45301.1"/>
    </source>
</evidence>
<proteinExistence type="predicted"/>
<keyword evidence="1" id="KW-0812">Transmembrane</keyword>
<accession>A0A918WGF4</accession>
<gene>
    <name evidence="2" type="ORF">GCM10007100_08220</name>
</gene>
<organism evidence="2 3">
    <name type="scientific">Roseibacillus persicicus</name>
    <dbReference type="NCBI Taxonomy" id="454148"/>
    <lineage>
        <taxon>Bacteria</taxon>
        <taxon>Pseudomonadati</taxon>
        <taxon>Verrucomicrobiota</taxon>
        <taxon>Verrucomicrobiia</taxon>
        <taxon>Verrucomicrobiales</taxon>
        <taxon>Verrucomicrobiaceae</taxon>
        <taxon>Roseibacillus</taxon>
    </lineage>
</organism>
<feature type="transmembrane region" description="Helical" evidence="1">
    <location>
        <begin position="77"/>
        <end position="101"/>
    </location>
</feature>
<dbReference type="AlphaFoldDB" id="A0A918WGF4"/>
<sequence length="131" mass="13807">MVSILPLLIYLIIPVVMLIAGILAHRGKAFWATWMMLIGSILVVIGLAGMIASMAIIYSNLGSTAPMARGTGSSMRIVLMAIAGLGSLFGSLAYAAGLIGLCARWGATARRAAELEELTQSLITERSQNQN</sequence>
<evidence type="ECO:0000313" key="3">
    <source>
        <dbReference type="Proteomes" id="UP000644507"/>
    </source>
</evidence>
<name>A0A918WGF4_9BACT</name>
<reference evidence="2" key="2">
    <citation type="submission" date="2020-09" db="EMBL/GenBank/DDBJ databases">
        <authorList>
            <person name="Sun Q."/>
            <person name="Kim S."/>
        </authorList>
    </citation>
    <scope>NUCLEOTIDE SEQUENCE</scope>
    <source>
        <strain evidence="2">KCTC 12988</strain>
    </source>
</reference>
<evidence type="ECO:0000256" key="1">
    <source>
        <dbReference type="SAM" id="Phobius"/>
    </source>
</evidence>
<feature type="transmembrane region" description="Helical" evidence="1">
    <location>
        <begin position="6"/>
        <end position="24"/>
    </location>
</feature>
<reference evidence="2" key="1">
    <citation type="journal article" date="2014" name="Int. J. Syst. Evol. Microbiol.">
        <title>Complete genome sequence of Corynebacterium casei LMG S-19264T (=DSM 44701T), isolated from a smear-ripened cheese.</title>
        <authorList>
            <consortium name="US DOE Joint Genome Institute (JGI-PGF)"/>
            <person name="Walter F."/>
            <person name="Albersmeier A."/>
            <person name="Kalinowski J."/>
            <person name="Ruckert C."/>
        </authorList>
    </citation>
    <scope>NUCLEOTIDE SEQUENCE</scope>
    <source>
        <strain evidence="2">KCTC 12988</strain>
    </source>
</reference>
<protein>
    <recommendedName>
        <fullName evidence="4">MotA/TolQ/ExbB proton channel domain-containing protein</fullName>
    </recommendedName>
</protein>
<keyword evidence="3" id="KW-1185">Reference proteome</keyword>
<evidence type="ECO:0008006" key="4">
    <source>
        <dbReference type="Google" id="ProtNLM"/>
    </source>
</evidence>
<dbReference type="Proteomes" id="UP000644507">
    <property type="component" value="Unassembled WGS sequence"/>
</dbReference>
<keyword evidence="1" id="KW-1133">Transmembrane helix</keyword>
<dbReference type="RefSeq" id="WP_189567619.1">
    <property type="nucleotide sequence ID" value="NZ_BMXI01000003.1"/>
</dbReference>
<feature type="transmembrane region" description="Helical" evidence="1">
    <location>
        <begin position="36"/>
        <end position="57"/>
    </location>
</feature>
<keyword evidence="1" id="KW-0472">Membrane</keyword>
<comment type="caution">
    <text evidence="2">The sequence shown here is derived from an EMBL/GenBank/DDBJ whole genome shotgun (WGS) entry which is preliminary data.</text>
</comment>
<dbReference type="EMBL" id="BMXI01000003">
    <property type="protein sequence ID" value="GHC45301.1"/>
    <property type="molecule type" value="Genomic_DNA"/>
</dbReference>